<feature type="compositionally biased region" description="Low complexity" evidence="1">
    <location>
        <begin position="44"/>
        <end position="53"/>
    </location>
</feature>
<feature type="region of interest" description="Disordered" evidence="1">
    <location>
        <begin position="195"/>
        <end position="215"/>
    </location>
</feature>
<feature type="region of interest" description="Disordered" evidence="1">
    <location>
        <begin position="112"/>
        <end position="149"/>
    </location>
</feature>
<organism evidence="2 3">
    <name type="scientific">Pleurodeles waltl</name>
    <name type="common">Iberian ribbed newt</name>
    <dbReference type="NCBI Taxonomy" id="8319"/>
    <lineage>
        <taxon>Eukaryota</taxon>
        <taxon>Metazoa</taxon>
        <taxon>Chordata</taxon>
        <taxon>Craniata</taxon>
        <taxon>Vertebrata</taxon>
        <taxon>Euteleostomi</taxon>
        <taxon>Amphibia</taxon>
        <taxon>Batrachia</taxon>
        <taxon>Caudata</taxon>
        <taxon>Salamandroidea</taxon>
        <taxon>Salamandridae</taxon>
        <taxon>Pleurodelinae</taxon>
        <taxon>Pleurodeles</taxon>
    </lineage>
</organism>
<feature type="region of interest" description="Disordered" evidence="1">
    <location>
        <begin position="40"/>
        <end position="94"/>
    </location>
</feature>
<keyword evidence="3" id="KW-1185">Reference proteome</keyword>
<reference evidence="2" key="1">
    <citation type="journal article" date="2022" name="bioRxiv">
        <title>Sequencing and chromosome-scale assembly of the giantPleurodeles waltlgenome.</title>
        <authorList>
            <person name="Brown T."/>
            <person name="Elewa A."/>
            <person name="Iarovenko S."/>
            <person name="Subramanian E."/>
            <person name="Araus A.J."/>
            <person name="Petzold A."/>
            <person name="Susuki M."/>
            <person name="Suzuki K.-i.T."/>
            <person name="Hayashi T."/>
            <person name="Toyoda A."/>
            <person name="Oliveira C."/>
            <person name="Osipova E."/>
            <person name="Leigh N.D."/>
            <person name="Simon A."/>
            <person name="Yun M.H."/>
        </authorList>
    </citation>
    <scope>NUCLEOTIDE SEQUENCE</scope>
    <source>
        <strain evidence="2">20211129_DDA</strain>
        <tissue evidence="2">Liver</tissue>
    </source>
</reference>
<feature type="compositionally biased region" description="Basic and acidic residues" evidence="1">
    <location>
        <begin position="112"/>
        <end position="146"/>
    </location>
</feature>
<proteinExistence type="predicted"/>
<gene>
    <name evidence="2" type="ORF">NDU88_006338</name>
</gene>
<evidence type="ECO:0000313" key="2">
    <source>
        <dbReference type="EMBL" id="KAJ1153579.1"/>
    </source>
</evidence>
<evidence type="ECO:0000313" key="3">
    <source>
        <dbReference type="Proteomes" id="UP001066276"/>
    </source>
</evidence>
<dbReference type="AlphaFoldDB" id="A0AAV7RMR8"/>
<accession>A0AAV7RMR8</accession>
<dbReference type="Proteomes" id="UP001066276">
    <property type="component" value="Chromosome 5"/>
</dbReference>
<protein>
    <submittedName>
        <fullName evidence="2">Uncharacterized protein</fullName>
    </submittedName>
</protein>
<evidence type="ECO:0000256" key="1">
    <source>
        <dbReference type="SAM" id="MobiDB-lite"/>
    </source>
</evidence>
<sequence length="266" mass="29737">MRKWRPVYLVRRAVAPPTPPRIGRFLQEKKNTWQRKYLSRNRNRIQQSASSGSSERRGRRALTQEPLAAHSSSRGPLRKQPVCPDAACGAHSRPQENKVLIDRADAVAGINSKKDLRLGSHSSTRQEPERSAFGKESSKDEPERPDYSGSILDLDFSVWEDSLPSIQARKESDLPDLDGPPDHPLIELIETDSLEGDPSAEQGKTIHPHESSKKHEADMLRTIITLSPFQDSTRNSQLQSDVPANTWGTLLSTLDVMANRNKAPGR</sequence>
<dbReference type="EMBL" id="JANPWB010000009">
    <property type="protein sequence ID" value="KAJ1153579.1"/>
    <property type="molecule type" value="Genomic_DNA"/>
</dbReference>
<name>A0AAV7RMR8_PLEWA</name>
<comment type="caution">
    <text evidence="2">The sequence shown here is derived from an EMBL/GenBank/DDBJ whole genome shotgun (WGS) entry which is preliminary data.</text>
</comment>